<keyword evidence="3" id="KW-1185">Reference proteome</keyword>
<feature type="compositionally biased region" description="Basic and acidic residues" evidence="1">
    <location>
        <begin position="38"/>
        <end position="59"/>
    </location>
</feature>
<name>A0A4D6NJS5_VIGUN</name>
<evidence type="ECO:0000256" key="1">
    <source>
        <dbReference type="SAM" id="MobiDB-lite"/>
    </source>
</evidence>
<dbReference type="AlphaFoldDB" id="A0A4D6NJS5"/>
<sequence length="68" mass="7620">MSSLRVQKQGRVRPKCISGHSAEPVYGDKVRGARISKEEYLKSNQKGEEKTQGEGDRNRMGQRLSSKA</sequence>
<feature type="region of interest" description="Disordered" evidence="1">
    <location>
        <begin position="38"/>
        <end position="68"/>
    </location>
</feature>
<organism evidence="2 3">
    <name type="scientific">Vigna unguiculata</name>
    <name type="common">Cowpea</name>
    <dbReference type="NCBI Taxonomy" id="3917"/>
    <lineage>
        <taxon>Eukaryota</taxon>
        <taxon>Viridiplantae</taxon>
        <taxon>Streptophyta</taxon>
        <taxon>Embryophyta</taxon>
        <taxon>Tracheophyta</taxon>
        <taxon>Spermatophyta</taxon>
        <taxon>Magnoliopsida</taxon>
        <taxon>eudicotyledons</taxon>
        <taxon>Gunneridae</taxon>
        <taxon>Pentapetalae</taxon>
        <taxon>rosids</taxon>
        <taxon>fabids</taxon>
        <taxon>Fabales</taxon>
        <taxon>Fabaceae</taxon>
        <taxon>Papilionoideae</taxon>
        <taxon>50 kb inversion clade</taxon>
        <taxon>NPAAA clade</taxon>
        <taxon>indigoferoid/millettioid clade</taxon>
        <taxon>Phaseoleae</taxon>
        <taxon>Vigna</taxon>
    </lineage>
</organism>
<dbReference type="Proteomes" id="UP000501690">
    <property type="component" value="Linkage Group LG11"/>
</dbReference>
<reference evidence="2 3" key="1">
    <citation type="submission" date="2019-04" db="EMBL/GenBank/DDBJ databases">
        <title>An improved genome assembly and genetic linkage map for asparagus bean, Vigna unguiculata ssp. sesquipedialis.</title>
        <authorList>
            <person name="Xia Q."/>
            <person name="Zhang R."/>
            <person name="Dong Y."/>
        </authorList>
    </citation>
    <scope>NUCLEOTIDE SEQUENCE [LARGE SCALE GENOMIC DNA]</scope>
    <source>
        <tissue evidence="2">Leaf</tissue>
    </source>
</reference>
<protein>
    <submittedName>
        <fullName evidence="2">Uncharacterized protein</fullName>
    </submittedName>
</protein>
<accession>A0A4D6NJS5</accession>
<feature type="region of interest" description="Disordered" evidence="1">
    <location>
        <begin position="1"/>
        <end position="24"/>
    </location>
</feature>
<proteinExistence type="predicted"/>
<gene>
    <name evidence="2" type="ORF">DEO72_LG11g174</name>
</gene>
<evidence type="ECO:0000313" key="3">
    <source>
        <dbReference type="Proteomes" id="UP000501690"/>
    </source>
</evidence>
<evidence type="ECO:0000313" key="2">
    <source>
        <dbReference type="EMBL" id="QCE13181.1"/>
    </source>
</evidence>
<dbReference type="EMBL" id="CP039355">
    <property type="protein sequence ID" value="QCE13181.1"/>
    <property type="molecule type" value="Genomic_DNA"/>
</dbReference>